<dbReference type="GO" id="GO:0008168">
    <property type="term" value="F:methyltransferase activity"/>
    <property type="evidence" value="ECO:0007669"/>
    <property type="project" value="UniProtKB-KW"/>
</dbReference>
<keyword evidence="8" id="KW-1185">Reference proteome</keyword>
<dbReference type="InterPro" id="IPR000878">
    <property type="entry name" value="4pyrrol_Mease"/>
</dbReference>
<dbReference type="EMBL" id="WTVM01000013">
    <property type="protein sequence ID" value="NMG02044.1"/>
    <property type="molecule type" value="Genomic_DNA"/>
</dbReference>
<dbReference type="InterPro" id="IPR014777">
    <property type="entry name" value="4pyrrole_Mease_sub1"/>
</dbReference>
<dbReference type="RefSeq" id="WP_168986837.1">
    <property type="nucleotide sequence ID" value="NZ_CAWPHM010000044.1"/>
</dbReference>
<dbReference type="GO" id="GO:0006364">
    <property type="term" value="P:rRNA processing"/>
    <property type="evidence" value="ECO:0007669"/>
    <property type="project" value="UniProtKB-KW"/>
</dbReference>
<dbReference type="SUPFAM" id="SSF53790">
    <property type="entry name" value="Tetrapyrrole methylase"/>
    <property type="match status" value="1"/>
</dbReference>
<evidence type="ECO:0000256" key="1">
    <source>
        <dbReference type="ARBA" id="ARBA00022490"/>
    </source>
</evidence>
<protein>
    <submittedName>
        <fullName evidence="7">SAM-dependent methyltransferase</fullName>
    </submittedName>
</protein>
<evidence type="ECO:0000256" key="2">
    <source>
        <dbReference type="ARBA" id="ARBA00022552"/>
    </source>
</evidence>
<dbReference type="PANTHER" id="PTHR46111">
    <property type="entry name" value="RIBOSOMAL RNA SMALL SUBUNIT METHYLTRANSFERASE I"/>
    <property type="match status" value="1"/>
</dbReference>
<reference evidence="7" key="1">
    <citation type="submission" date="2019-12" db="EMBL/GenBank/DDBJ databases">
        <title>Comparative genomics gives insights into the taxonomy of the Azoarcus-Aromatoleum group and reveals separate origins of nif in the plant-associated Azoarcus and non-plant-associated Aromatoleum sub-groups.</title>
        <authorList>
            <person name="Lafos M."/>
            <person name="Maluk M."/>
            <person name="Batista M."/>
            <person name="Junghare M."/>
            <person name="Carmona M."/>
            <person name="Faoro H."/>
            <person name="Cruz L.M."/>
            <person name="Battistoni F."/>
            <person name="De Souza E."/>
            <person name="Pedrosa F."/>
            <person name="Chen W.-M."/>
            <person name="Poole P.S."/>
            <person name="Dixon R.A."/>
            <person name="James E.K."/>
        </authorList>
    </citation>
    <scope>NUCLEOTIDE SEQUENCE</scope>
    <source>
        <strain evidence="7">NSC3</strain>
    </source>
</reference>
<keyword evidence="5" id="KW-0949">S-adenosyl-L-methionine</keyword>
<dbReference type="Gene3D" id="3.40.1010.10">
    <property type="entry name" value="Cobalt-precorrin-4 Transmethylase, Domain 1"/>
    <property type="match status" value="1"/>
</dbReference>
<evidence type="ECO:0000313" key="7">
    <source>
        <dbReference type="EMBL" id="NMG02044.1"/>
    </source>
</evidence>
<feature type="domain" description="Tetrapyrrole methylase" evidence="6">
    <location>
        <begin position="68"/>
        <end position="213"/>
    </location>
</feature>
<comment type="caution">
    <text evidence="7">The sequence shown here is derived from an EMBL/GenBank/DDBJ whole genome shotgun (WGS) entry which is preliminary data.</text>
</comment>
<name>A0A972F617_9RHOO</name>
<evidence type="ECO:0000259" key="6">
    <source>
        <dbReference type="Pfam" id="PF00590"/>
    </source>
</evidence>
<dbReference type="Pfam" id="PF00590">
    <property type="entry name" value="TP_methylase"/>
    <property type="match status" value="1"/>
</dbReference>
<dbReference type="CDD" id="cd11649">
    <property type="entry name" value="RsmI_like"/>
    <property type="match status" value="1"/>
</dbReference>
<keyword evidence="2" id="KW-0698">rRNA processing</keyword>
<evidence type="ECO:0000256" key="5">
    <source>
        <dbReference type="ARBA" id="ARBA00022691"/>
    </source>
</evidence>
<evidence type="ECO:0000256" key="3">
    <source>
        <dbReference type="ARBA" id="ARBA00022603"/>
    </source>
</evidence>
<evidence type="ECO:0000256" key="4">
    <source>
        <dbReference type="ARBA" id="ARBA00022679"/>
    </source>
</evidence>
<dbReference type="GO" id="GO:0032259">
    <property type="term" value="P:methylation"/>
    <property type="evidence" value="ECO:0007669"/>
    <property type="project" value="UniProtKB-KW"/>
</dbReference>
<dbReference type="Gene3D" id="3.30.950.10">
    <property type="entry name" value="Methyltransferase, Cobalt-precorrin-4 Transmethylase, Domain 2"/>
    <property type="match status" value="1"/>
</dbReference>
<gene>
    <name evidence="7" type="ORF">GPA21_03535</name>
</gene>
<dbReference type="InterPro" id="IPR035996">
    <property type="entry name" value="4pyrrol_Methylase_sf"/>
</dbReference>
<proteinExistence type="predicted"/>
<keyword evidence="3 7" id="KW-0489">Methyltransferase</keyword>
<dbReference type="InterPro" id="IPR014776">
    <property type="entry name" value="4pyrrole_Mease_sub2"/>
</dbReference>
<organism evidence="7 8">
    <name type="scientific">Azoarcus taiwanensis</name>
    <dbReference type="NCBI Taxonomy" id="666964"/>
    <lineage>
        <taxon>Bacteria</taxon>
        <taxon>Pseudomonadati</taxon>
        <taxon>Pseudomonadota</taxon>
        <taxon>Betaproteobacteria</taxon>
        <taxon>Rhodocyclales</taxon>
        <taxon>Zoogloeaceae</taxon>
        <taxon>Azoarcus</taxon>
    </lineage>
</organism>
<keyword evidence="4" id="KW-0808">Transferase</keyword>
<dbReference type="Proteomes" id="UP000599523">
    <property type="component" value="Unassembled WGS sequence"/>
</dbReference>
<keyword evidence="1" id="KW-0963">Cytoplasm</keyword>
<dbReference type="AlphaFoldDB" id="A0A972F617"/>
<accession>A0A972F617</accession>
<evidence type="ECO:0000313" key="8">
    <source>
        <dbReference type="Proteomes" id="UP000599523"/>
    </source>
</evidence>
<sequence length="248" mass="26838">MTGPTQRGALVLVPVALGETPWTSFLPPEAHARACGLRHFVVETEKTARLQLKRLAHPTPLRELDIRSLPESGPEQDLDALLAPTLAGEDVGLMSDAGCPGVADPGARLVARAHALGVPVVPLVGPSSILLALMASGLNGQSFAFDGYLPVDDAERDQRIRLLEDESRRLGRTQLFIETPYRNDRMYAALLAACKPDTRLCVARDLTTRGELIGTQAVSTWRRQPAPDLARRPAIFLMLAAQGSGKRR</sequence>
<dbReference type="PIRSF" id="PIRSF005917">
    <property type="entry name" value="MTase_YraL"/>
    <property type="match status" value="1"/>
</dbReference>
<dbReference type="PANTHER" id="PTHR46111:SF2">
    <property type="entry name" value="SAM-DEPENDENT METHYLTRANSFERASE"/>
    <property type="match status" value="1"/>
</dbReference>
<dbReference type="InterPro" id="IPR008189">
    <property type="entry name" value="rRNA_ssu_MeTfrase_I"/>
</dbReference>